<dbReference type="Proteomes" id="UP000595320">
    <property type="component" value="Chromosome"/>
</dbReference>
<dbReference type="RefSeq" id="WP_126624254.1">
    <property type="nucleotide sequence ID" value="NZ_AP018824.1"/>
</dbReference>
<evidence type="ECO:0000256" key="4">
    <source>
        <dbReference type="ARBA" id="ARBA00023136"/>
    </source>
</evidence>
<dbReference type="PANTHER" id="PTHR37422">
    <property type="entry name" value="TEICHURONIC ACID BIOSYNTHESIS PROTEIN TUAE"/>
    <property type="match status" value="1"/>
</dbReference>
<evidence type="ECO:0000313" key="8">
    <source>
        <dbReference type="EMBL" id="QQT86870.1"/>
    </source>
</evidence>
<dbReference type="GO" id="GO:0016874">
    <property type="term" value="F:ligase activity"/>
    <property type="evidence" value="ECO:0007669"/>
    <property type="project" value="UniProtKB-KW"/>
</dbReference>
<comment type="subcellular location">
    <subcellularLocation>
        <location evidence="1">Membrane</location>
        <topology evidence="1">Multi-pass membrane protein</topology>
    </subcellularLocation>
</comment>
<reference evidence="8 9" key="1">
    <citation type="submission" date="2021-01" db="EMBL/GenBank/DDBJ databases">
        <title>FDA dAtabase for Regulatory Grade micrObial Sequences (FDA-ARGOS): Supporting development and validation of Infectious Disease Dx tests.</title>
        <authorList>
            <person name="Sproer C."/>
            <person name="Gronow S."/>
            <person name="Severitt S."/>
            <person name="Schroder I."/>
            <person name="Tallon L."/>
            <person name="Sadzewicz L."/>
            <person name="Zhao X."/>
            <person name="Boylan J."/>
            <person name="Ott S."/>
            <person name="Bowen H."/>
            <person name="Vavikolanu K."/>
            <person name="Mehta A."/>
            <person name="Aluvathingal J."/>
            <person name="Nadendla S."/>
            <person name="Lowell S."/>
            <person name="Myers T."/>
            <person name="Yan Y."/>
            <person name="Sichtig H."/>
        </authorList>
    </citation>
    <scope>NUCLEOTIDE SEQUENCE [LARGE SCALE GENOMIC DNA]</scope>
    <source>
        <strain evidence="8 9">FDAARGOS_1096</strain>
    </source>
</reference>
<evidence type="ECO:0000259" key="6">
    <source>
        <dbReference type="Pfam" id="PF04932"/>
    </source>
</evidence>
<feature type="domain" description="Protein glycosylation ligase" evidence="7">
    <location>
        <begin position="158"/>
        <end position="181"/>
    </location>
</feature>
<dbReference type="AlphaFoldDB" id="A0A7T9UJA5"/>
<feature type="transmembrane region" description="Helical" evidence="5">
    <location>
        <begin position="37"/>
        <end position="54"/>
    </location>
</feature>
<feature type="transmembrane region" description="Helical" evidence="5">
    <location>
        <begin position="61"/>
        <end position="81"/>
    </location>
</feature>
<feature type="transmembrane region" description="Helical" evidence="5">
    <location>
        <begin position="237"/>
        <end position="257"/>
    </location>
</feature>
<feature type="transmembrane region" description="Helical" evidence="5">
    <location>
        <begin position="352"/>
        <end position="371"/>
    </location>
</feature>
<sequence>MKSSCVKYLNFLALLCLVVAYFSSVTFYFSTTFYKELFAIFSLAIFLLAIFFQTKIYLHKALLWSELILFIPLLQYGFGLIFFMQDALFACVYVSIFLFSVFVGLNLKASHNKISLHAFLSMLVFVGCVSVAIALNQRFVWVQSDLLFGSSYGNRATANIGQPNQLSTLLIMGLFSLLYLFQIKKINEYFMCIIAFVLIVGIVMTQSRSAWFSCLILSILYLYKHHHKSDILNVIKFNLMFVTLTLSLPFLLNYVAIDKSYSTLERIQGGSTRFKIWPQLFHAVMEHPWTGYGWGQVGVAQLSTMTPKSTKGELFTYSHNLFLDLMVWNGFFIGVILTVLILYILCRCYINLKLKADLMIFLGFIAFFVHACLEYPYAYTYLLIPVGIFLGCCICPQNKNYREEILC</sequence>
<dbReference type="PANTHER" id="PTHR37422:SF13">
    <property type="entry name" value="LIPOPOLYSACCHARIDE BIOSYNTHESIS PROTEIN PA4999-RELATED"/>
    <property type="match status" value="1"/>
</dbReference>
<name>A0A7T9UJA5_9GAMM</name>
<evidence type="ECO:0000313" key="9">
    <source>
        <dbReference type="Proteomes" id="UP000595320"/>
    </source>
</evidence>
<feature type="transmembrane region" description="Helical" evidence="5">
    <location>
        <begin position="188"/>
        <end position="204"/>
    </location>
</feature>
<keyword evidence="3 5" id="KW-1133">Transmembrane helix</keyword>
<dbReference type="InterPro" id="IPR031726">
    <property type="entry name" value="PglL_A"/>
</dbReference>
<keyword evidence="2 5" id="KW-0812">Transmembrane</keyword>
<dbReference type="GO" id="GO:0016020">
    <property type="term" value="C:membrane"/>
    <property type="evidence" value="ECO:0007669"/>
    <property type="project" value="UniProtKB-SubCell"/>
</dbReference>
<feature type="transmembrane region" description="Helical" evidence="5">
    <location>
        <begin position="325"/>
        <end position="345"/>
    </location>
</feature>
<dbReference type="EMBL" id="CP068176">
    <property type="protein sequence ID" value="QQT86870.1"/>
    <property type="molecule type" value="Genomic_DNA"/>
</dbReference>
<dbReference type="Pfam" id="PF04932">
    <property type="entry name" value="Wzy_C"/>
    <property type="match status" value="1"/>
</dbReference>
<proteinExistence type="predicted"/>
<feature type="domain" description="O-antigen ligase-related" evidence="6">
    <location>
        <begin position="194"/>
        <end position="335"/>
    </location>
</feature>
<keyword evidence="8" id="KW-0436">Ligase</keyword>
<evidence type="ECO:0000256" key="1">
    <source>
        <dbReference type="ARBA" id="ARBA00004141"/>
    </source>
</evidence>
<dbReference type="InterPro" id="IPR007016">
    <property type="entry name" value="O-antigen_ligase-rel_domated"/>
</dbReference>
<protein>
    <submittedName>
        <fullName evidence="8">O-antigen ligase family protein</fullName>
    </submittedName>
</protein>
<accession>A0A7T9UJA5</accession>
<feature type="transmembrane region" description="Helical" evidence="5">
    <location>
        <begin position="210"/>
        <end position="225"/>
    </location>
</feature>
<dbReference type="InterPro" id="IPR051533">
    <property type="entry name" value="WaaL-like"/>
</dbReference>
<feature type="transmembrane region" description="Helical" evidence="5">
    <location>
        <begin position="87"/>
        <end position="107"/>
    </location>
</feature>
<evidence type="ECO:0000256" key="3">
    <source>
        <dbReference type="ARBA" id="ARBA00022989"/>
    </source>
</evidence>
<evidence type="ECO:0000256" key="2">
    <source>
        <dbReference type="ARBA" id="ARBA00022692"/>
    </source>
</evidence>
<feature type="transmembrane region" description="Helical" evidence="5">
    <location>
        <begin position="160"/>
        <end position="181"/>
    </location>
</feature>
<evidence type="ECO:0000259" key="7">
    <source>
        <dbReference type="Pfam" id="PF15864"/>
    </source>
</evidence>
<keyword evidence="4 5" id="KW-0472">Membrane</keyword>
<dbReference type="Pfam" id="PF15864">
    <property type="entry name" value="PglL_A"/>
    <property type="match status" value="1"/>
</dbReference>
<organism evidence="8 9">
    <name type="scientific">Acinetobacter ursingii</name>
    <dbReference type="NCBI Taxonomy" id="108980"/>
    <lineage>
        <taxon>Bacteria</taxon>
        <taxon>Pseudomonadati</taxon>
        <taxon>Pseudomonadota</taxon>
        <taxon>Gammaproteobacteria</taxon>
        <taxon>Moraxellales</taxon>
        <taxon>Moraxellaceae</taxon>
        <taxon>Acinetobacter</taxon>
    </lineage>
</organism>
<feature type="transmembrane region" description="Helical" evidence="5">
    <location>
        <begin position="119"/>
        <end position="140"/>
    </location>
</feature>
<evidence type="ECO:0000256" key="5">
    <source>
        <dbReference type="SAM" id="Phobius"/>
    </source>
</evidence>
<feature type="transmembrane region" description="Helical" evidence="5">
    <location>
        <begin position="12"/>
        <end position="31"/>
    </location>
</feature>
<gene>
    <name evidence="8" type="ORF">I6I53_03540</name>
</gene>